<keyword evidence="3" id="KW-0731">Sigma factor</keyword>
<dbReference type="SUPFAM" id="SSF88946">
    <property type="entry name" value="Sigma2 domain of RNA polymerase sigma factors"/>
    <property type="match status" value="1"/>
</dbReference>
<dbReference type="SUPFAM" id="SSF88659">
    <property type="entry name" value="Sigma3 and sigma4 domains of RNA polymerase sigma factors"/>
    <property type="match status" value="1"/>
</dbReference>
<name>A0A1C6HB20_9FIRM</name>
<dbReference type="InterPro" id="IPR014284">
    <property type="entry name" value="RNA_pol_sigma-70_dom"/>
</dbReference>
<dbReference type="PANTHER" id="PTHR43133">
    <property type="entry name" value="RNA POLYMERASE ECF-TYPE SIGMA FACTO"/>
    <property type="match status" value="1"/>
</dbReference>
<keyword evidence="2" id="KW-0805">Transcription regulation</keyword>
<accession>A0A1C6HB20</accession>
<dbReference type="GO" id="GO:0016987">
    <property type="term" value="F:sigma factor activity"/>
    <property type="evidence" value="ECO:0007669"/>
    <property type="project" value="UniProtKB-KW"/>
</dbReference>
<organism evidence="7">
    <name type="scientific">uncultured Anaerotruncus sp</name>
    <dbReference type="NCBI Taxonomy" id="905011"/>
    <lineage>
        <taxon>Bacteria</taxon>
        <taxon>Bacillati</taxon>
        <taxon>Bacillota</taxon>
        <taxon>Clostridia</taxon>
        <taxon>Eubacteriales</taxon>
        <taxon>Oscillospiraceae</taxon>
        <taxon>Anaerotruncus</taxon>
        <taxon>environmental samples</taxon>
    </lineage>
</organism>
<dbReference type="InterPro" id="IPR036388">
    <property type="entry name" value="WH-like_DNA-bd_sf"/>
</dbReference>
<dbReference type="AlphaFoldDB" id="A0A1C6HB20"/>
<dbReference type="PANTHER" id="PTHR43133:SF60">
    <property type="entry name" value="RNA POLYMERASE SIGMA FACTOR SIGV"/>
    <property type="match status" value="1"/>
</dbReference>
<protein>
    <submittedName>
        <fullName evidence="7">RNA polymerase sigma factor sigV</fullName>
    </submittedName>
</protein>
<dbReference type="Gene3D" id="1.10.1740.10">
    <property type="match status" value="1"/>
</dbReference>
<proteinExistence type="inferred from homology"/>
<dbReference type="NCBIfam" id="TIGR02937">
    <property type="entry name" value="sigma70-ECF"/>
    <property type="match status" value="1"/>
</dbReference>
<evidence type="ECO:0000313" key="7">
    <source>
        <dbReference type="EMBL" id="SCJ54627.1"/>
    </source>
</evidence>
<dbReference type="GO" id="GO:0006352">
    <property type="term" value="P:DNA-templated transcription initiation"/>
    <property type="evidence" value="ECO:0007669"/>
    <property type="project" value="InterPro"/>
</dbReference>
<sequence>MHNAANDPLRPRFTAFVRERQQDFYKLAYSYVHNQDAAMDMVQNAIVQALGSLHRLRQPQYMETWFYRILVNACLSYLRTAGRVVLVDQLPPQSAPHSDLDRSMDIDRALDQLPPKLKTVIVLRYFEDRPLQQIAMMTGVGLSCAKGRLYRALQALQRILGEELEELQQLEAKNPAAAGTYRDREEPLR</sequence>
<evidence type="ECO:0000259" key="5">
    <source>
        <dbReference type="Pfam" id="PF04542"/>
    </source>
</evidence>
<dbReference type="GO" id="GO:0003677">
    <property type="term" value="F:DNA binding"/>
    <property type="evidence" value="ECO:0007669"/>
    <property type="project" value="InterPro"/>
</dbReference>
<reference evidence="7" key="1">
    <citation type="submission" date="2015-09" db="EMBL/GenBank/DDBJ databases">
        <authorList>
            <consortium name="Pathogen Informatics"/>
        </authorList>
    </citation>
    <scope>NUCLEOTIDE SEQUENCE</scope>
    <source>
        <strain evidence="7">2789STDY5834896</strain>
    </source>
</reference>
<dbReference type="Pfam" id="PF08281">
    <property type="entry name" value="Sigma70_r4_2"/>
    <property type="match status" value="1"/>
</dbReference>
<evidence type="ECO:0000259" key="6">
    <source>
        <dbReference type="Pfam" id="PF08281"/>
    </source>
</evidence>
<dbReference type="InterPro" id="IPR013324">
    <property type="entry name" value="RNA_pol_sigma_r3/r4-like"/>
</dbReference>
<evidence type="ECO:0000256" key="2">
    <source>
        <dbReference type="ARBA" id="ARBA00023015"/>
    </source>
</evidence>
<dbReference type="Gene3D" id="1.10.10.10">
    <property type="entry name" value="Winged helix-like DNA-binding domain superfamily/Winged helix DNA-binding domain"/>
    <property type="match status" value="1"/>
</dbReference>
<dbReference type="InterPro" id="IPR013325">
    <property type="entry name" value="RNA_pol_sigma_r2"/>
</dbReference>
<dbReference type="CDD" id="cd06171">
    <property type="entry name" value="Sigma70_r4"/>
    <property type="match status" value="1"/>
</dbReference>
<evidence type="ECO:0000256" key="3">
    <source>
        <dbReference type="ARBA" id="ARBA00023082"/>
    </source>
</evidence>
<feature type="domain" description="RNA polymerase sigma-70 region 2" evidence="5">
    <location>
        <begin position="17"/>
        <end position="83"/>
    </location>
</feature>
<dbReference type="EMBL" id="FMHG01000001">
    <property type="protein sequence ID" value="SCJ54627.1"/>
    <property type="molecule type" value="Genomic_DNA"/>
</dbReference>
<dbReference type="InterPro" id="IPR039425">
    <property type="entry name" value="RNA_pol_sigma-70-like"/>
</dbReference>
<evidence type="ECO:0000256" key="1">
    <source>
        <dbReference type="ARBA" id="ARBA00010641"/>
    </source>
</evidence>
<evidence type="ECO:0000256" key="4">
    <source>
        <dbReference type="ARBA" id="ARBA00023163"/>
    </source>
</evidence>
<dbReference type="InterPro" id="IPR007627">
    <property type="entry name" value="RNA_pol_sigma70_r2"/>
</dbReference>
<gene>
    <name evidence="7" type="primary">sigV_1</name>
    <name evidence="7" type="ORF">SAMEA3545359_00762</name>
</gene>
<keyword evidence="4" id="KW-0804">Transcription</keyword>
<dbReference type="Pfam" id="PF04542">
    <property type="entry name" value="Sigma70_r2"/>
    <property type="match status" value="1"/>
</dbReference>
<feature type="domain" description="RNA polymerase sigma factor 70 region 4 type 2" evidence="6">
    <location>
        <begin position="104"/>
        <end position="156"/>
    </location>
</feature>
<comment type="similarity">
    <text evidence="1">Belongs to the sigma-70 factor family. ECF subfamily.</text>
</comment>
<dbReference type="InterPro" id="IPR013249">
    <property type="entry name" value="RNA_pol_sigma70_r4_t2"/>
</dbReference>